<protein>
    <recommendedName>
        <fullName evidence="3">PEGA domain-containing protein</fullName>
    </recommendedName>
</protein>
<organism evidence="1 2">
    <name type="scientific">Bdellovibrio reynosensis</name>
    <dbReference type="NCBI Taxonomy" id="2835041"/>
    <lineage>
        <taxon>Bacteria</taxon>
        <taxon>Pseudomonadati</taxon>
        <taxon>Bdellovibrionota</taxon>
        <taxon>Bdellovibrionia</taxon>
        <taxon>Bdellovibrionales</taxon>
        <taxon>Pseudobdellovibrionaceae</taxon>
        <taxon>Bdellovibrio</taxon>
    </lineage>
</organism>
<dbReference type="Proteomes" id="UP000830116">
    <property type="component" value="Chromosome"/>
</dbReference>
<gene>
    <name evidence="1" type="ORF">MNR06_01305</name>
</gene>
<proteinExistence type="predicted"/>
<keyword evidence="2" id="KW-1185">Reference proteome</keyword>
<evidence type="ECO:0000313" key="1">
    <source>
        <dbReference type="EMBL" id="UOF01588.1"/>
    </source>
</evidence>
<accession>A0ABY4CDH1</accession>
<dbReference type="RefSeq" id="WP_243538076.1">
    <property type="nucleotide sequence ID" value="NZ_CP093442.1"/>
</dbReference>
<sequence>MTWFKTLRDLLLPQPRSRSCLCMIVSEQEGAEIWLDDHKTEFLTPKAVNIPKGKEVKVTIKLVGHKDHEAYIRSFHNLTYYHCNLERIPLRLISNEIYHSASL</sequence>
<reference evidence="1" key="1">
    <citation type="submission" date="2022-03" db="EMBL/GenBank/DDBJ databases">
        <title>Genome Identification and Characterization of new species Bdellovibrio reynosense LBG001 sp. nov. from a Mexico soil sample.</title>
        <authorList>
            <person name="Camilli A."/>
            <person name="Ajao Y."/>
            <person name="Guo X."/>
        </authorList>
    </citation>
    <scope>NUCLEOTIDE SEQUENCE</scope>
    <source>
        <strain evidence="1">LBG001</strain>
    </source>
</reference>
<dbReference type="EMBL" id="CP093442">
    <property type="protein sequence ID" value="UOF01588.1"/>
    <property type="molecule type" value="Genomic_DNA"/>
</dbReference>
<evidence type="ECO:0000313" key="2">
    <source>
        <dbReference type="Proteomes" id="UP000830116"/>
    </source>
</evidence>
<name>A0ABY4CDH1_9BACT</name>
<evidence type="ECO:0008006" key="3">
    <source>
        <dbReference type="Google" id="ProtNLM"/>
    </source>
</evidence>